<accession>A0ABS2ZC11</accession>
<evidence type="ECO:0000313" key="2">
    <source>
        <dbReference type="Proteomes" id="UP001319060"/>
    </source>
</evidence>
<organism evidence="1 2">
    <name type="scientific">Fictibacillus barbaricus</name>
    <dbReference type="NCBI Taxonomy" id="182136"/>
    <lineage>
        <taxon>Bacteria</taxon>
        <taxon>Bacillati</taxon>
        <taxon>Bacillota</taxon>
        <taxon>Bacilli</taxon>
        <taxon>Bacillales</taxon>
        <taxon>Fictibacillaceae</taxon>
        <taxon>Fictibacillus</taxon>
    </lineage>
</organism>
<reference evidence="1 2" key="1">
    <citation type="submission" date="2021-01" db="EMBL/GenBank/DDBJ databases">
        <title>Genome Sequencing of Type Strains.</title>
        <authorList>
            <person name="Lemaire J.F."/>
            <person name="Inderbitzin P."/>
            <person name="Collins S.B."/>
            <person name="Wespe N."/>
            <person name="Knight-Connoni V."/>
        </authorList>
    </citation>
    <scope>NUCLEOTIDE SEQUENCE [LARGE SCALE GENOMIC DNA]</scope>
    <source>
        <strain evidence="1 2">DSM 14730</strain>
    </source>
</reference>
<evidence type="ECO:0000313" key="1">
    <source>
        <dbReference type="EMBL" id="MBN3544817.1"/>
    </source>
</evidence>
<name>A0ABS2ZC11_9BACL</name>
<keyword evidence="2" id="KW-1185">Reference proteome</keyword>
<proteinExistence type="predicted"/>
<dbReference type="EMBL" id="JAFHKS010000042">
    <property type="protein sequence ID" value="MBN3544817.1"/>
    <property type="molecule type" value="Genomic_DNA"/>
</dbReference>
<comment type="caution">
    <text evidence="1">The sequence shown here is derived from an EMBL/GenBank/DDBJ whole genome shotgun (WGS) entry which is preliminary data.</text>
</comment>
<dbReference type="Proteomes" id="UP001319060">
    <property type="component" value="Unassembled WGS sequence"/>
</dbReference>
<dbReference type="RefSeq" id="WP_205723993.1">
    <property type="nucleotide sequence ID" value="NZ_JAFHKS010000042.1"/>
</dbReference>
<protein>
    <submittedName>
        <fullName evidence="1">Uncharacterized protein</fullName>
    </submittedName>
</protein>
<gene>
    <name evidence="1" type="ORF">JYA64_05905</name>
</gene>
<sequence length="69" mass="7621">MAMISSNGKWGAFTRKRTIGHFLLLLVGMTGSMQPAKKNIDGKVSFAVFETVQSVAAPTDQIRPEKYVY</sequence>